<accession>A0A8H5ZGB0</accession>
<evidence type="ECO:0000313" key="2">
    <source>
        <dbReference type="EMBL" id="KAF5847550.1"/>
    </source>
</evidence>
<reference evidence="2" key="1">
    <citation type="submission" date="2019-11" db="EMBL/GenBank/DDBJ databases">
        <title>Bipolaris sorokiniana Genome sequencing.</title>
        <authorList>
            <person name="Wang H."/>
        </authorList>
    </citation>
    <scope>NUCLEOTIDE SEQUENCE</scope>
</reference>
<feature type="compositionally biased region" description="Polar residues" evidence="1">
    <location>
        <begin position="457"/>
        <end position="489"/>
    </location>
</feature>
<comment type="caution">
    <text evidence="2">The sequence shown here is derived from an EMBL/GenBank/DDBJ whole genome shotgun (WGS) entry which is preliminary data.</text>
</comment>
<feature type="compositionally biased region" description="Polar residues" evidence="1">
    <location>
        <begin position="498"/>
        <end position="524"/>
    </location>
</feature>
<dbReference type="EMBL" id="WNKQ01000013">
    <property type="protein sequence ID" value="KAF5847550.1"/>
    <property type="molecule type" value="Genomic_DNA"/>
</dbReference>
<gene>
    <name evidence="2" type="ORF">GGP41_000256</name>
</gene>
<feature type="compositionally biased region" description="Basic and acidic residues" evidence="1">
    <location>
        <begin position="107"/>
        <end position="133"/>
    </location>
</feature>
<organism evidence="2 3">
    <name type="scientific">Cochliobolus sativus</name>
    <name type="common">Common root rot and spot blotch fungus</name>
    <name type="synonym">Bipolaris sorokiniana</name>
    <dbReference type="NCBI Taxonomy" id="45130"/>
    <lineage>
        <taxon>Eukaryota</taxon>
        <taxon>Fungi</taxon>
        <taxon>Dikarya</taxon>
        <taxon>Ascomycota</taxon>
        <taxon>Pezizomycotina</taxon>
        <taxon>Dothideomycetes</taxon>
        <taxon>Pleosporomycetidae</taxon>
        <taxon>Pleosporales</taxon>
        <taxon>Pleosporineae</taxon>
        <taxon>Pleosporaceae</taxon>
        <taxon>Bipolaris</taxon>
    </lineage>
</organism>
<feature type="region of interest" description="Disordered" evidence="1">
    <location>
        <begin position="457"/>
        <end position="566"/>
    </location>
</feature>
<sequence length="654" mass="70668">MASITAPTSIADPAPDENTDPLAAENSAHSSPQKRVCPAASSLRSPLVCERFLCETTIPLKMMISMKPSPARAAVSTPPKATAPKHEFRTGSPTKKPSSPSKNRSARKQDSDKSLFKTPLEKGRPETPNHERPCSPVKRTIELDSPSSSVDMSPDLARNLVSHTNHLLRMLSGCLADATMDDDSAAIPVRRAIPNPSEYFTPIKKTRQPVNLQPKNIGGLTAKLGSNNTSPAFEWPFSPGEERNLASPTLTPLRKASEKLQLVGSGSYKRMSGDGAPCASDVAARLNFEKELSSILPFQGLEQVVNMSTEVQPPQILSESGIKCFADKTQEAQTSQYSSSYCPNTKRQRDTRADSGKQVDWGDANEDTLEKSDTQTAGRDELVEMSLGISLDLEKDTDNAKTTPSEISTPALYEPVNLSEVLPIPNSDSTRDRQDSSSSGTVGKSATLEKFNYNMSSLPRIKTNSPNKVASTKLPSKSTIPRCQSSGYLSAQKKDNRPATTESPNSKAINMNKTKGPANTISQKPTKSITTPIKTASTLPRLTRTSTKQPILTQNVSPTRPPRRRQRRPAALFIPVPAPAPTLSPAADAASTYLAPQDIDRNALRTPSKTIVHSLDKAIDEKIAEDAARGVVVTAGGNRVRDLLEARKIRGYEG</sequence>
<evidence type="ECO:0000256" key="1">
    <source>
        <dbReference type="SAM" id="MobiDB-lite"/>
    </source>
</evidence>
<feature type="region of interest" description="Disordered" evidence="1">
    <location>
        <begin position="420"/>
        <end position="445"/>
    </location>
</feature>
<feature type="region of interest" description="Disordered" evidence="1">
    <location>
        <begin position="1"/>
        <end position="43"/>
    </location>
</feature>
<feature type="compositionally biased region" description="Low complexity" evidence="1">
    <location>
        <begin position="92"/>
        <end position="102"/>
    </location>
</feature>
<feature type="region of interest" description="Disordered" evidence="1">
    <location>
        <begin position="68"/>
        <end position="151"/>
    </location>
</feature>
<evidence type="ECO:0000313" key="3">
    <source>
        <dbReference type="Proteomes" id="UP000624244"/>
    </source>
</evidence>
<feature type="region of interest" description="Disordered" evidence="1">
    <location>
        <begin position="334"/>
        <end position="382"/>
    </location>
</feature>
<name>A0A8H5ZGB0_COCSA</name>
<feature type="compositionally biased region" description="Polar residues" evidence="1">
    <location>
        <begin position="543"/>
        <end position="557"/>
    </location>
</feature>
<feature type="compositionally biased region" description="Basic and acidic residues" evidence="1">
    <location>
        <begin position="368"/>
        <end position="382"/>
    </location>
</feature>
<feature type="compositionally biased region" description="Low complexity" evidence="1">
    <location>
        <begin position="525"/>
        <end position="538"/>
    </location>
</feature>
<feature type="compositionally biased region" description="Polar residues" evidence="1">
    <location>
        <begin position="334"/>
        <end position="345"/>
    </location>
</feature>
<dbReference type="Proteomes" id="UP000624244">
    <property type="component" value="Unassembled WGS sequence"/>
</dbReference>
<protein>
    <submittedName>
        <fullName evidence="2">Uncharacterized protein</fullName>
    </submittedName>
</protein>
<dbReference type="AlphaFoldDB" id="A0A8H5ZGB0"/>
<proteinExistence type="predicted"/>
<feature type="compositionally biased region" description="Basic and acidic residues" evidence="1">
    <location>
        <begin position="347"/>
        <end position="357"/>
    </location>
</feature>